<accession>A0A9Q1EI15</accession>
<keyword evidence="3" id="KW-1185">Reference proteome</keyword>
<dbReference type="AlphaFoldDB" id="A0A9Q1EI15"/>
<feature type="region of interest" description="Disordered" evidence="1">
    <location>
        <begin position="1"/>
        <end position="72"/>
    </location>
</feature>
<protein>
    <submittedName>
        <fullName evidence="2">Uncharacterized protein</fullName>
    </submittedName>
</protein>
<feature type="compositionally biased region" description="Basic and acidic residues" evidence="1">
    <location>
        <begin position="14"/>
        <end position="31"/>
    </location>
</feature>
<dbReference type="Proteomes" id="UP001152622">
    <property type="component" value="Chromosome 17"/>
</dbReference>
<name>A0A9Q1EI15_SYNKA</name>
<comment type="caution">
    <text evidence="2">The sequence shown here is derived from an EMBL/GenBank/DDBJ whole genome shotgun (WGS) entry which is preliminary data.</text>
</comment>
<gene>
    <name evidence="2" type="ORF">SKAU_G00359600</name>
</gene>
<organism evidence="2 3">
    <name type="scientific">Synaphobranchus kaupii</name>
    <name type="common">Kaup's arrowtooth eel</name>
    <dbReference type="NCBI Taxonomy" id="118154"/>
    <lineage>
        <taxon>Eukaryota</taxon>
        <taxon>Metazoa</taxon>
        <taxon>Chordata</taxon>
        <taxon>Craniata</taxon>
        <taxon>Vertebrata</taxon>
        <taxon>Euteleostomi</taxon>
        <taxon>Actinopterygii</taxon>
        <taxon>Neopterygii</taxon>
        <taxon>Teleostei</taxon>
        <taxon>Anguilliformes</taxon>
        <taxon>Synaphobranchidae</taxon>
        <taxon>Synaphobranchus</taxon>
    </lineage>
</organism>
<proteinExistence type="predicted"/>
<reference evidence="2" key="1">
    <citation type="journal article" date="2023" name="Science">
        <title>Genome structures resolve the early diversification of teleost fishes.</title>
        <authorList>
            <person name="Parey E."/>
            <person name="Louis A."/>
            <person name="Montfort J."/>
            <person name="Bouchez O."/>
            <person name="Roques C."/>
            <person name="Iampietro C."/>
            <person name="Lluch J."/>
            <person name="Castinel A."/>
            <person name="Donnadieu C."/>
            <person name="Desvignes T."/>
            <person name="Floi Bucao C."/>
            <person name="Jouanno E."/>
            <person name="Wen M."/>
            <person name="Mejri S."/>
            <person name="Dirks R."/>
            <person name="Jansen H."/>
            <person name="Henkel C."/>
            <person name="Chen W.J."/>
            <person name="Zahm M."/>
            <person name="Cabau C."/>
            <person name="Klopp C."/>
            <person name="Thompson A.W."/>
            <person name="Robinson-Rechavi M."/>
            <person name="Braasch I."/>
            <person name="Lecointre G."/>
            <person name="Bobe J."/>
            <person name="Postlethwait J.H."/>
            <person name="Berthelot C."/>
            <person name="Roest Crollius H."/>
            <person name="Guiguen Y."/>
        </authorList>
    </citation>
    <scope>NUCLEOTIDE SEQUENCE</scope>
    <source>
        <strain evidence="2">WJC10195</strain>
    </source>
</reference>
<evidence type="ECO:0000313" key="3">
    <source>
        <dbReference type="Proteomes" id="UP001152622"/>
    </source>
</evidence>
<sequence length="72" mass="8253">MGTGAVAELPQTIRQDHTHPERQLRRTEHSTPEALWRSAATLPRFRKAAEKRPVQRRRERVAGASGRRGWGE</sequence>
<evidence type="ECO:0000256" key="1">
    <source>
        <dbReference type="SAM" id="MobiDB-lite"/>
    </source>
</evidence>
<dbReference type="EMBL" id="JAINUF010000017">
    <property type="protein sequence ID" value="KAJ8339174.1"/>
    <property type="molecule type" value="Genomic_DNA"/>
</dbReference>
<evidence type="ECO:0000313" key="2">
    <source>
        <dbReference type="EMBL" id="KAJ8339174.1"/>
    </source>
</evidence>